<name>A0A0D7B1G6_9AGAR</name>
<keyword evidence="1" id="KW-0378">Hydrolase</keyword>
<dbReference type="Pfam" id="PF10343">
    <property type="entry name" value="Q_salvage"/>
    <property type="match status" value="1"/>
</dbReference>
<accession>A0A0D7B1G6</accession>
<keyword evidence="3" id="KW-1185">Reference proteome</keyword>
<comment type="similarity">
    <text evidence="1">Belongs to the QNG1 protein family.</text>
</comment>
<dbReference type="InterPro" id="IPR019438">
    <property type="entry name" value="Q_salvage"/>
</dbReference>
<dbReference type="AlphaFoldDB" id="A0A0D7B1G6"/>
<dbReference type="GO" id="GO:0016787">
    <property type="term" value="F:hydrolase activity"/>
    <property type="evidence" value="ECO:0007669"/>
    <property type="project" value="UniProtKB-KW"/>
</dbReference>
<organism evidence="2 3">
    <name type="scientific">Cylindrobasidium torrendii FP15055 ss-10</name>
    <dbReference type="NCBI Taxonomy" id="1314674"/>
    <lineage>
        <taxon>Eukaryota</taxon>
        <taxon>Fungi</taxon>
        <taxon>Dikarya</taxon>
        <taxon>Basidiomycota</taxon>
        <taxon>Agaricomycotina</taxon>
        <taxon>Agaricomycetes</taxon>
        <taxon>Agaricomycetidae</taxon>
        <taxon>Agaricales</taxon>
        <taxon>Marasmiineae</taxon>
        <taxon>Physalacriaceae</taxon>
        <taxon>Cylindrobasidium</taxon>
    </lineage>
</organism>
<gene>
    <name evidence="2" type="ORF">CYLTODRAFT_493971</name>
</gene>
<dbReference type="PANTHER" id="PTHR21314">
    <property type="entry name" value="QUEUOSINE 5'-PHOSPHATE N-GLYCOSYLASE_HYDROLASE-RELATED"/>
    <property type="match status" value="1"/>
</dbReference>
<dbReference type="GO" id="GO:0006400">
    <property type="term" value="P:tRNA modification"/>
    <property type="evidence" value="ECO:0007669"/>
    <property type="project" value="TreeGrafter"/>
</dbReference>
<comment type="catalytic activity">
    <reaction evidence="1">
        <text>queuosine 5'-phosphate + H2O = queuine + D-ribose 5-phosphate</text>
        <dbReference type="Rhea" id="RHEA:75387"/>
        <dbReference type="ChEBI" id="CHEBI:15377"/>
        <dbReference type="ChEBI" id="CHEBI:17433"/>
        <dbReference type="ChEBI" id="CHEBI:78346"/>
        <dbReference type="ChEBI" id="CHEBI:194371"/>
    </reaction>
    <physiologicalReaction direction="left-to-right" evidence="1">
        <dbReference type="Rhea" id="RHEA:75388"/>
    </physiologicalReaction>
</comment>
<protein>
    <recommendedName>
        <fullName evidence="1">Queuosine 5'-phosphate N-glycosylase/hydrolase</fullName>
        <ecNumber evidence="1">3.2.2.-</ecNumber>
    </recommendedName>
    <alternativeName>
        <fullName evidence="1">Queuosine-nucleotide N-glycosylase/hydrolase</fullName>
    </alternativeName>
</protein>
<dbReference type="PANTHER" id="PTHR21314:SF1">
    <property type="entry name" value="QUEUOSINE SALVAGE PROTEIN"/>
    <property type="match status" value="1"/>
</dbReference>
<dbReference type="EC" id="3.2.2.-" evidence="1"/>
<dbReference type="Proteomes" id="UP000054007">
    <property type="component" value="Unassembled WGS sequence"/>
</dbReference>
<comment type="function">
    <text evidence="1">Catalyzes the hydrolysis of queuosine 5'-phosphate, releasing the nucleobase queuine (q). Is required for salvage of queuine from exogenous queuosine (Q) that is imported and then converted to queuosine 5'-phosphate intracellularly.</text>
</comment>
<proteinExistence type="inferred from homology"/>
<reference evidence="2 3" key="1">
    <citation type="journal article" date="2015" name="Fungal Genet. Biol.">
        <title>Evolution of novel wood decay mechanisms in Agaricales revealed by the genome sequences of Fistulina hepatica and Cylindrobasidium torrendii.</title>
        <authorList>
            <person name="Floudas D."/>
            <person name="Held B.W."/>
            <person name="Riley R."/>
            <person name="Nagy L.G."/>
            <person name="Koehler G."/>
            <person name="Ransdell A.S."/>
            <person name="Younus H."/>
            <person name="Chow J."/>
            <person name="Chiniquy J."/>
            <person name="Lipzen A."/>
            <person name="Tritt A."/>
            <person name="Sun H."/>
            <person name="Haridas S."/>
            <person name="LaButti K."/>
            <person name="Ohm R.A."/>
            <person name="Kues U."/>
            <person name="Blanchette R.A."/>
            <person name="Grigoriev I.V."/>
            <person name="Minto R.E."/>
            <person name="Hibbett D.S."/>
        </authorList>
    </citation>
    <scope>NUCLEOTIDE SEQUENCE [LARGE SCALE GENOMIC DNA]</scope>
    <source>
        <strain evidence="2 3">FP15055 ss-10</strain>
    </source>
</reference>
<evidence type="ECO:0000313" key="3">
    <source>
        <dbReference type="Proteomes" id="UP000054007"/>
    </source>
</evidence>
<dbReference type="EMBL" id="KN880702">
    <property type="protein sequence ID" value="KIY63346.1"/>
    <property type="molecule type" value="Genomic_DNA"/>
</dbReference>
<evidence type="ECO:0000313" key="2">
    <source>
        <dbReference type="EMBL" id="KIY63346.1"/>
    </source>
</evidence>
<sequence length="399" mass="42918">MSNFPASGTYINSVRESSRRARTSAGIKITDEAVARLLQSPAFTGSFADVSKNHGLALPLKFSSPLAELNVISILSLLNFGSGWRIPLHKATGRGAWDSIRAFVLGLYLVSTTGEGDLVSARGMQTIDASKVAELLGVSIHEERPHESIPGITVGTLGGPMYDYCQKIVGVLTETGNILVNAGYPDLGTLVAQALEEGAKVKDTKADADSEVILERLVKAIPGFQDMSTFQGEPVYCFKKALFLINAIRVRFGSTSPPFPLPASTSDLPIFSDNVIPSILVHLGVVDLSASPLFDGVFPGAQERVASLLAAPVAAETEGVPANKKEGPILSLEQSFVLRAAAIDACEILVEAARNSDTAPEWVRTLTLSDLDAWLWQVAKDRADFRRLERFVDRDTVYF</sequence>
<evidence type="ECO:0000256" key="1">
    <source>
        <dbReference type="RuleBase" id="RU365002"/>
    </source>
</evidence>
<dbReference type="OrthoDB" id="416777at2759"/>